<dbReference type="PROSITE" id="PS50076">
    <property type="entry name" value="DNAJ_2"/>
    <property type="match status" value="1"/>
</dbReference>
<protein>
    <submittedName>
        <fullName evidence="1">Uncharacterized protein</fullName>
    </submittedName>
</protein>
<dbReference type="InterPro" id="IPR001623">
    <property type="entry name" value="DnaJ_domain"/>
</dbReference>
<name>A0ABR1ZYK6_9ROSI</name>
<organism evidence="1 2">
    <name type="scientific">Hibiscus sabdariffa</name>
    <name type="common">roselle</name>
    <dbReference type="NCBI Taxonomy" id="183260"/>
    <lineage>
        <taxon>Eukaryota</taxon>
        <taxon>Viridiplantae</taxon>
        <taxon>Streptophyta</taxon>
        <taxon>Embryophyta</taxon>
        <taxon>Tracheophyta</taxon>
        <taxon>Spermatophyta</taxon>
        <taxon>Magnoliopsida</taxon>
        <taxon>eudicotyledons</taxon>
        <taxon>Gunneridae</taxon>
        <taxon>Pentapetalae</taxon>
        <taxon>rosids</taxon>
        <taxon>malvids</taxon>
        <taxon>Malvales</taxon>
        <taxon>Malvaceae</taxon>
        <taxon>Malvoideae</taxon>
        <taxon>Hibiscus</taxon>
    </lineage>
</organism>
<reference evidence="1 2" key="1">
    <citation type="journal article" date="2024" name="G3 (Bethesda)">
        <title>Genome assembly of Hibiscus sabdariffa L. provides insights into metabolisms of medicinal natural products.</title>
        <authorList>
            <person name="Kim T."/>
        </authorList>
    </citation>
    <scope>NUCLEOTIDE SEQUENCE [LARGE SCALE GENOMIC DNA]</scope>
    <source>
        <strain evidence="1">TK-2024</strain>
        <tissue evidence="1">Old leaves</tissue>
    </source>
</reference>
<dbReference type="PANTHER" id="PTHR45504">
    <property type="entry name" value="CHAPERONE DNAJ-DOMAIN SUPERFAMILY PROTEIN"/>
    <property type="match status" value="1"/>
</dbReference>
<dbReference type="Gene3D" id="1.10.287.110">
    <property type="entry name" value="DnaJ domain"/>
    <property type="match status" value="1"/>
</dbReference>
<dbReference type="PANTHER" id="PTHR45504:SF3">
    <property type="entry name" value="CHAPERONE DNAJ-DOMAIN SUPERFAMILY PROTEIN"/>
    <property type="match status" value="1"/>
</dbReference>
<sequence>MRVDWDDLPEEPQQPEQDSNLNFDFLSLVSKPKDYYKILEVDYDATEDDIRSNYIRLALKWHPDKQKDDENCATSRFQEINEAYQDLFERLWCLLVNLLYFHAFKQGRTISYSYETCLQKKCLTLALVELLTFVLIDPDKRSEYDKEGMLYAYDYDIIEYLNRYKGLILTLGVGTVNRWLTVKGESLIFYAFLGNRSGNSLVFIVTILKLRGTDSLMLRNAVEDENKLPCLMRVC</sequence>
<dbReference type="PRINTS" id="PR00625">
    <property type="entry name" value="JDOMAIN"/>
</dbReference>
<accession>A0ABR1ZYK6</accession>
<evidence type="ECO:0000313" key="2">
    <source>
        <dbReference type="Proteomes" id="UP001396334"/>
    </source>
</evidence>
<gene>
    <name evidence="1" type="ORF">V6N11_037996</name>
</gene>
<dbReference type="Pfam" id="PF00226">
    <property type="entry name" value="DnaJ"/>
    <property type="match status" value="1"/>
</dbReference>
<dbReference type="SUPFAM" id="SSF46565">
    <property type="entry name" value="Chaperone J-domain"/>
    <property type="match status" value="1"/>
</dbReference>
<comment type="caution">
    <text evidence="1">The sequence shown here is derived from an EMBL/GenBank/DDBJ whole genome shotgun (WGS) entry which is preliminary data.</text>
</comment>
<keyword evidence="2" id="KW-1185">Reference proteome</keyword>
<dbReference type="EMBL" id="JBBPBN010000484">
    <property type="protein sequence ID" value="KAK8485675.1"/>
    <property type="molecule type" value="Genomic_DNA"/>
</dbReference>
<dbReference type="SMART" id="SM00271">
    <property type="entry name" value="DnaJ"/>
    <property type="match status" value="1"/>
</dbReference>
<dbReference type="Proteomes" id="UP001396334">
    <property type="component" value="Unassembled WGS sequence"/>
</dbReference>
<proteinExistence type="predicted"/>
<dbReference type="InterPro" id="IPR036869">
    <property type="entry name" value="J_dom_sf"/>
</dbReference>
<dbReference type="CDD" id="cd06257">
    <property type="entry name" value="DnaJ"/>
    <property type="match status" value="1"/>
</dbReference>
<evidence type="ECO:0000313" key="1">
    <source>
        <dbReference type="EMBL" id="KAK8485675.1"/>
    </source>
</evidence>